<dbReference type="AlphaFoldDB" id="A0A383RF53"/>
<accession>A0A383RF53</accession>
<evidence type="ECO:0000313" key="3">
    <source>
        <dbReference type="Proteomes" id="UP000304148"/>
    </source>
</evidence>
<feature type="region of interest" description="Disordered" evidence="1">
    <location>
        <begin position="151"/>
        <end position="176"/>
    </location>
</feature>
<dbReference type="Proteomes" id="UP000304148">
    <property type="component" value="Chromosome"/>
</dbReference>
<dbReference type="EMBL" id="LS992241">
    <property type="protein sequence ID" value="SYX85301.1"/>
    <property type="molecule type" value="Genomic_DNA"/>
</dbReference>
<dbReference type="RefSeq" id="WP_138186997.1">
    <property type="nucleotide sequence ID" value="NZ_LS992241.1"/>
</dbReference>
<dbReference type="InterPro" id="IPR011990">
    <property type="entry name" value="TPR-like_helical_dom_sf"/>
</dbReference>
<dbReference type="Gene3D" id="1.25.40.10">
    <property type="entry name" value="Tetratricopeptide repeat domain"/>
    <property type="match status" value="1"/>
</dbReference>
<proteinExistence type="predicted"/>
<gene>
    <name evidence="2" type="ORF">PBLR_13723</name>
</gene>
<evidence type="ECO:0008006" key="4">
    <source>
        <dbReference type="Google" id="ProtNLM"/>
    </source>
</evidence>
<feature type="compositionally biased region" description="Polar residues" evidence="1">
    <location>
        <begin position="151"/>
        <end position="166"/>
    </location>
</feature>
<evidence type="ECO:0000313" key="2">
    <source>
        <dbReference type="EMBL" id="SYX85301.1"/>
    </source>
</evidence>
<dbReference type="SUPFAM" id="SSF48452">
    <property type="entry name" value="TPR-like"/>
    <property type="match status" value="1"/>
</dbReference>
<reference evidence="3" key="1">
    <citation type="submission" date="2018-08" db="EMBL/GenBank/DDBJ databases">
        <authorList>
            <person name="Chevrot R."/>
        </authorList>
    </citation>
    <scope>NUCLEOTIDE SEQUENCE [LARGE SCALE GENOMIC DNA]</scope>
</reference>
<organism evidence="2 3">
    <name type="scientific">Paenibacillus alvei</name>
    <name type="common">Bacillus alvei</name>
    <dbReference type="NCBI Taxonomy" id="44250"/>
    <lineage>
        <taxon>Bacteria</taxon>
        <taxon>Bacillati</taxon>
        <taxon>Bacillota</taxon>
        <taxon>Bacilli</taxon>
        <taxon>Bacillales</taxon>
        <taxon>Paenibacillaceae</taxon>
        <taxon>Paenibacillus</taxon>
    </lineage>
</organism>
<sequence length="176" mass="20188">MSSDSTPEKQFKIAKKLLQDGVEGDKQAAKRAHEKLLKLRETQPHHALIEAYYGSSLALLSRDAVKLVEKEEKALESLEVLNQAVEMDPNEKEIRFLRGSVCLHLPESYFYSSSIAIEDFTFLLDRYQQDSNYLTHKQVRRVLRKLSKAYQNSGNPAKANEVSQRLASMYPKKKDD</sequence>
<evidence type="ECO:0000256" key="1">
    <source>
        <dbReference type="SAM" id="MobiDB-lite"/>
    </source>
</evidence>
<protein>
    <recommendedName>
        <fullName evidence="4">Tetratricopeptide repeat protein</fullName>
    </recommendedName>
</protein>
<name>A0A383RF53_PAEAL</name>